<evidence type="ECO:0000256" key="1">
    <source>
        <dbReference type="SAM" id="MobiDB-lite"/>
    </source>
</evidence>
<evidence type="ECO:0000313" key="2">
    <source>
        <dbReference type="EMBL" id="CAI2384520.1"/>
    </source>
</evidence>
<dbReference type="Proteomes" id="UP001295684">
    <property type="component" value="Unassembled WGS sequence"/>
</dbReference>
<accession>A0AAD1Y597</accession>
<feature type="compositionally biased region" description="Polar residues" evidence="1">
    <location>
        <begin position="178"/>
        <end position="188"/>
    </location>
</feature>
<evidence type="ECO:0000313" key="3">
    <source>
        <dbReference type="Proteomes" id="UP001295684"/>
    </source>
</evidence>
<protein>
    <submittedName>
        <fullName evidence="2">Uncharacterized protein</fullName>
    </submittedName>
</protein>
<organism evidence="2 3">
    <name type="scientific">Euplotes crassus</name>
    <dbReference type="NCBI Taxonomy" id="5936"/>
    <lineage>
        <taxon>Eukaryota</taxon>
        <taxon>Sar</taxon>
        <taxon>Alveolata</taxon>
        <taxon>Ciliophora</taxon>
        <taxon>Intramacronucleata</taxon>
        <taxon>Spirotrichea</taxon>
        <taxon>Hypotrichia</taxon>
        <taxon>Euplotida</taxon>
        <taxon>Euplotidae</taxon>
        <taxon>Moneuplotes</taxon>
    </lineage>
</organism>
<gene>
    <name evidence="2" type="ORF">ECRASSUSDP1_LOCUS26053</name>
</gene>
<feature type="region of interest" description="Disordered" evidence="1">
    <location>
        <begin position="175"/>
        <end position="194"/>
    </location>
</feature>
<dbReference type="EMBL" id="CAMPGE010026859">
    <property type="protein sequence ID" value="CAI2384520.1"/>
    <property type="molecule type" value="Genomic_DNA"/>
</dbReference>
<keyword evidence="3" id="KW-1185">Reference proteome</keyword>
<sequence>MLRYGLCIKLKKILSKSVEKDFIVRIRDESNKQTDKILIKPGQGDSLKRYKAASLVKTKPIKKVLNEKLSRQQSREKHTSFMHTKTAQDYSHGIRKEIEDTSDNLNVTGFNRIAKDESKDDKIDDQKTLKQKILTQIHKSRQPRVNTNQYSSDAHQSLIANKGSLISSRENFKKETKSSSFTRNNNPFSLIGSKKPMTQKENMQIKLNGRNIKLSTTLTKKSHICSRFIKRGNKPIMWCRETNDNNIKYHNKKRRTKNGTLWVRRPKTPPSYNLSNKDLPEMDRKVEIIKTKIKEESKRQIIKNTRSPKKEEEFKKALSKISKPEMKILSKNKRIDIEFSKPLSKLYISKNLKVEVSPLVCKGPNEVRSVASNKWKEKMDNFYQRVRNNYNSSNSTKCQKSRNQYKNFLTEKIKINKMDQNLAFWDFQDHFGTGRSLLDLTPSELKYYRMEYGENAVSQGYLCAKMNKRHSVKSTVDSRRLKMINTGFSKEMFTNSALSRTRINFIKNEVKTIESAHRSNTLLPISLYNSKMLEGYKLIDNEFEFKGNYYLEIDHYDSLLDLLYSVVEQLCEKKEVKGVMNNLKIFYSYNKNSFICLFGQKHNKISPCCRLPMYMTFSVVFGLRMQCVDKYCSNNPVYKSTFHEEQVAQLNTISQIFIDQENTHKEEDQEDQCISILLKDSNLPTSAFSFTRGMSQETIKSEQKDYLSQYVSKKVKGGEHKHSSLRDINYM</sequence>
<proteinExistence type="predicted"/>
<dbReference type="AlphaFoldDB" id="A0AAD1Y597"/>
<name>A0AAD1Y597_EUPCR</name>
<reference evidence="2" key="1">
    <citation type="submission" date="2023-07" db="EMBL/GenBank/DDBJ databases">
        <authorList>
            <consortium name="AG Swart"/>
            <person name="Singh M."/>
            <person name="Singh A."/>
            <person name="Seah K."/>
            <person name="Emmerich C."/>
        </authorList>
    </citation>
    <scope>NUCLEOTIDE SEQUENCE</scope>
    <source>
        <strain evidence="2">DP1</strain>
    </source>
</reference>
<comment type="caution">
    <text evidence="2">The sequence shown here is derived from an EMBL/GenBank/DDBJ whole genome shotgun (WGS) entry which is preliminary data.</text>
</comment>